<dbReference type="PANTHER" id="PTHR23179:SF36">
    <property type="entry name" value="RHO-GAP DOMAIN-CONTAINING PROTEIN"/>
    <property type="match status" value="1"/>
</dbReference>
<dbReference type="Pfam" id="PF00788">
    <property type="entry name" value="RA"/>
    <property type="match status" value="1"/>
</dbReference>
<comment type="caution">
    <text evidence="3">The sequence shown here is derived from an EMBL/GenBank/DDBJ whole genome shotgun (WGS) entry which is preliminary data.</text>
</comment>
<dbReference type="OrthoDB" id="9838443at2759"/>
<dbReference type="GO" id="GO:0005096">
    <property type="term" value="F:GTPase activator activity"/>
    <property type="evidence" value="ECO:0007669"/>
    <property type="project" value="TreeGrafter"/>
</dbReference>
<dbReference type="GO" id="GO:0007165">
    <property type="term" value="P:signal transduction"/>
    <property type="evidence" value="ECO:0007669"/>
    <property type="project" value="InterPro"/>
</dbReference>
<feature type="domain" description="ARHGAP20 PH" evidence="2">
    <location>
        <begin position="137"/>
        <end position="220"/>
    </location>
</feature>
<dbReference type="SUPFAM" id="SSF50729">
    <property type="entry name" value="PH domain-like"/>
    <property type="match status" value="1"/>
</dbReference>
<dbReference type="CDD" id="cd13319">
    <property type="entry name" value="PH_RARhoGAP"/>
    <property type="match status" value="1"/>
</dbReference>
<dbReference type="Pfam" id="PF22286">
    <property type="entry name" value="RHG20_PH"/>
    <property type="match status" value="1"/>
</dbReference>
<dbReference type="InterPro" id="IPR047887">
    <property type="entry name" value="ARHGAP20_PH"/>
</dbReference>
<evidence type="ECO:0000259" key="2">
    <source>
        <dbReference type="Pfam" id="PF22286"/>
    </source>
</evidence>
<feature type="non-terminal residue" evidence="3">
    <location>
        <position position="1"/>
    </location>
</feature>
<dbReference type="PANTHER" id="PTHR23179">
    <property type="entry name" value="T-CELL ACTIVATION RHO GTPASE ACTIVATING PROTEIN-RELATED"/>
    <property type="match status" value="1"/>
</dbReference>
<feature type="domain" description="Ras-associating" evidence="1">
    <location>
        <begin position="239"/>
        <end position="311"/>
    </location>
</feature>
<organism evidence="3 4">
    <name type="scientific">Zosterops borbonicus</name>
    <dbReference type="NCBI Taxonomy" id="364589"/>
    <lineage>
        <taxon>Eukaryota</taxon>
        <taxon>Metazoa</taxon>
        <taxon>Chordata</taxon>
        <taxon>Craniata</taxon>
        <taxon>Vertebrata</taxon>
        <taxon>Euteleostomi</taxon>
        <taxon>Archelosauria</taxon>
        <taxon>Archosauria</taxon>
        <taxon>Dinosauria</taxon>
        <taxon>Saurischia</taxon>
        <taxon>Theropoda</taxon>
        <taxon>Coelurosauria</taxon>
        <taxon>Aves</taxon>
        <taxon>Neognathae</taxon>
        <taxon>Neoaves</taxon>
        <taxon>Telluraves</taxon>
        <taxon>Australaves</taxon>
        <taxon>Passeriformes</taxon>
        <taxon>Sylvioidea</taxon>
        <taxon>Zosteropidae</taxon>
        <taxon>Zosterops</taxon>
    </lineage>
</organism>
<keyword evidence="4" id="KW-1185">Reference proteome</keyword>
<gene>
    <name evidence="3" type="ORF">HGM15179_020453</name>
</gene>
<dbReference type="AlphaFoldDB" id="A0A8K1FU55"/>
<dbReference type="InterPro" id="IPR000159">
    <property type="entry name" value="RA_dom"/>
</dbReference>
<name>A0A8K1FU55_9PASS</name>
<dbReference type="Gene3D" id="2.30.29.30">
    <property type="entry name" value="Pleckstrin-homology domain (PH domain)/Phosphotyrosine-binding domain (PTB)"/>
    <property type="match status" value="1"/>
</dbReference>
<protein>
    <submittedName>
        <fullName evidence="3">Uncharacterized protein</fullName>
    </submittedName>
</protein>
<dbReference type="EMBL" id="SWJQ01002300">
    <property type="protein sequence ID" value="TRZ06653.1"/>
    <property type="molecule type" value="Genomic_DNA"/>
</dbReference>
<sequence>MLNIDQRENMWPTWANRAGQDSFCLSLATPFSPFHTCLIRVPLLSMTEFKNWTQAKIYPNLTEAWNAWCHQPIGSTHIQFETWCENRKIPRNDLGSQAVAIADLKLISTEPQEFGLLGSVPDNGLPSGVFSSPGSPFILDEQVQLTVGLQTQERHLILFSDVLVIAKSKTSSCLKLKKQMHLSEVWTGTCLSKVTEKKMSPENSFVIGWPITNYVVTFRHINEVKQNDYLKNVTLQIIVLDDDNCSSTTAINVSNVETAESVMKKTVLQLGLPGRTSEHHLWVVSGKDEPAYPLIGHEYLFSITLSCLQDSADQQQRISLLGDGTEASFLAQLLKEKQCQFVLKPRLQAPLHLRR</sequence>
<proteinExistence type="predicted"/>
<evidence type="ECO:0000313" key="4">
    <source>
        <dbReference type="Proteomes" id="UP000796761"/>
    </source>
</evidence>
<dbReference type="Proteomes" id="UP000796761">
    <property type="component" value="Unassembled WGS sequence"/>
</dbReference>
<evidence type="ECO:0000259" key="1">
    <source>
        <dbReference type="Pfam" id="PF00788"/>
    </source>
</evidence>
<evidence type="ECO:0000313" key="3">
    <source>
        <dbReference type="EMBL" id="TRZ06653.1"/>
    </source>
</evidence>
<accession>A0A8K1FU55</accession>
<dbReference type="InterPro" id="IPR011993">
    <property type="entry name" value="PH-like_dom_sf"/>
</dbReference>
<reference evidence="3" key="1">
    <citation type="submission" date="2019-04" db="EMBL/GenBank/DDBJ databases">
        <title>Genome assembly of Zosterops borbonicus 15179.</title>
        <authorList>
            <person name="Leroy T."/>
            <person name="Anselmetti Y."/>
            <person name="Tilak M.-K."/>
            <person name="Nabholz B."/>
        </authorList>
    </citation>
    <scope>NUCLEOTIDE SEQUENCE</scope>
    <source>
        <strain evidence="3">HGM_15179</strain>
        <tissue evidence="3">Muscle</tissue>
    </source>
</reference>